<evidence type="ECO:0000256" key="3">
    <source>
        <dbReference type="ARBA" id="ARBA00022801"/>
    </source>
</evidence>
<dbReference type="GO" id="GO:0008233">
    <property type="term" value="F:peptidase activity"/>
    <property type="evidence" value="ECO:0007669"/>
    <property type="project" value="UniProtKB-KW"/>
</dbReference>
<dbReference type="RefSeq" id="WP_326296904.1">
    <property type="nucleotide sequence ID" value="NZ_JAYLLH010000008.1"/>
</dbReference>
<evidence type="ECO:0000313" key="5">
    <source>
        <dbReference type="EMBL" id="MEC3861189.1"/>
    </source>
</evidence>
<evidence type="ECO:0000256" key="1">
    <source>
        <dbReference type="ARBA" id="ARBA00022612"/>
    </source>
</evidence>
<reference evidence="5 6" key="1">
    <citation type="submission" date="2024-01" db="EMBL/GenBank/DDBJ databases">
        <title>Mesobacterium rodlantinim sp. nov., isolated from shallow sea hydrothermal systems off Kueishantao Island.</title>
        <authorList>
            <person name="Su Z."/>
            <person name="Tang K."/>
        </authorList>
    </citation>
    <scope>NUCLEOTIDE SEQUENCE [LARGE SCALE GENOMIC DNA]</scope>
    <source>
        <strain evidence="5 6">TK19101</strain>
    </source>
</reference>
<gene>
    <name evidence="5" type="ORF">VK792_07830</name>
</gene>
<keyword evidence="2 5" id="KW-0645">Protease</keyword>
<keyword evidence="1" id="KW-1188">Viral release from host cell</keyword>
<evidence type="ECO:0000259" key="4">
    <source>
        <dbReference type="Pfam" id="PF04586"/>
    </source>
</evidence>
<accession>A0ABU6HHD9</accession>
<protein>
    <submittedName>
        <fullName evidence="5">HK97 family phage prohead protease</fullName>
    </submittedName>
</protein>
<name>A0ABU6HHD9_9RHOB</name>
<evidence type="ECO:0000256" key="2">
    <source>
        <dbReference type="ARBA" id="ARBA00022670"/>
    </source>
</evidence>
<proteinExistence type="predicted"/>
<organism evidence="5 6">
    <name type="scientific">Mesobacterium hydrothermale</name>
    <dbReference type="NCBI Taxonomy" id="3111907"/>
    <lineage>
        <taxon>Bacteria</taxon>
        <taxon>Pseudomonadati</taxon>
        <taxon>Pseudomonadota</taxon>
        <taxon>Alphaproteobacteria</taxon>
        <taxon>Rhodobacterales</taxon>
        <taxon>Roseobacteraceae</taxon>
        <taxon>Mesobacterium</taxon>
    </lineage>
</organism>
<dbReference type="InterPro" id="IPR054613">
    <property type="entry name" value="Peptidase_S78_dom"/>
</dbReference>
<sequence>MLWGGVEGGGLELRRQGGGARLSGRFPYNRRAVLSDGGRTGRPRKEVIAPRAFAYRVDRPDEDIHLLLGHSYDRPLASRKAGTLDIQDGDEALTFEAEITPEIADTTHGRDALAMIGAGLAIGLSPGFRLPPKRAVPEPEMIEDEGHDPENGAHNAIIRTVLAALLYELSVVTRPAYDEAQVEARSWTRPPEARVFLPSRNRWRA</sequence>
<dbReference type="Pfam" id="PF04586">
    <property type="entry name" value="Peptidase_S78"/>
    <property type="match status" value="1"/>
</dbReference>
<comment type="caution">
    <text evidence="5">The sequence shown here is derived from an EMBL/GenBank/DDBJ whole genome shotgun (WGS) entry which is preliminary data.</text>
</comment>
<keyword evidence="3" id="KW-0378">Hydrolase</keyword>
<keyword evidence="6" id="KW-1185">Reference proteome</keyword>
<dbReference type="Proteomes" id="UP001348149">
    <property type="component" value="Unassembled WGS sequence"/>
</dbReference>
<evidence type="ECO:0000313" key="6">
    <source>
        <dbReference type="Proteomes" id="UP001348149"/>
    </source>
</evidence>
<feature type="domain" description="Prohead serine protease" evidence="4">
    <location>
        <begin position="44"/>
        <end position="185"/>
    </location>
</feature>
<dbReference type="GO" id="GO:0006508">
    <property type="term" value="P:proteolysis"/>
    <property type="evidence" value="ECO:0007669"/>
    <property type="project" value="UniProtKB-KW"/>
</dbReference>
<dbReference type="EMBL" id="JAYLLH010000008">
    <property type="protein sequence ID" value="MEC3861189.1"/>
    <property type="molecule type" value="Genomic_DNA"/>
</dbReference>